<dbReference type="AlphaFoldDB" id="A0A562V0L4"/>
<dbReference type="Proteomes" id="UP000321617">
    <property type="component" value="Unassembled WGS sequence"/>
</dbReference>
<organism evidence="1 2">
    <name type="scientific">Stackebrandtia albiflava</name>
    <dbReference type="NCBI Taxonomy" id="406432"/>
    <lineage>
        <taxon>Bacteria</taxon>
        <taxon>Bacillati</taxon>
        <taxon>Actinomycetota</taxon>
        <taxon>Actinomycetes</taxon>
        <taxon>Glycomycetales</taxon>
        <taxon>Glycomycetaceae</taxon>
        <taxon>Stackebrandtia</taxon>
    </lineage>
</organism>
<name>A0A562V0L4_9ACTN</name>
<protein>
    <submittedName>
        <fullName evidence="1">Uncharacterized protein</fullName>
    </submittedName>
</protein>
<accession>A0A562V0L4</accession>
<reference evidence="1 2" key="1">
    <citation type="journal article" date="2013" name="Stand. Genomic Sci.">
        <title>Genomic Encyclopedia of Type Strains, Phase I: The one thousand microbial genomes (KMG-I) project.</title>
        <authorList>
            <person name="Kyrpides N.C."/>
            <person name="Woyke T."/>
            <person name="Eisen J.A."/>
            <person name="Garrity G."/>
            <person name="Lilburn T.G."/>
            <person name="Beck B.J."/>
            <person name="Whitman W.B."/>
            <person name="Hugenholtz P."/>
            <person name="Klenk H.P."/>
        </authorList>
    </citation>
    <scope>NUCLEOTIDE SEQUENCE [LARGE SCALE GENOMIC DNA]</scope>
    <source>
        <strain evidence="1 2">DSM 45044</strain>
    </source>
</reference>
<proteinExistence type="predicted"/>
<comment type="caution">
    <text evidence="1">The sequence shown here is derived from an EMBL/GenBank/DDBJ whole genome shotgun (WGS) entry which is preliminary data.</text>
</comment>
<evidence type="ECO:0000313" key="1">
    <source>
        <dbReference type="EMBL" id="TWJ11470.1"/>
    </source>
</evidence>
<dbReference type="EMBL" id="VLLL01000006">
    <property type="protein sequence ID" value="TWJ11470.1"/>
    <property type="molecule type" value="Genomic_DNA"/>
</dbReference>
<sequence length="42" mass="4849">MHPYIARVGPGDVRVRLDNPQTILERPFIRIPGIVYLFTVID</sequence>
<gene>
    <name evidence="1" type="ORF">LX16_2192</name>
</gene>
<evidence type="ECO:0000313" key="2">
    <source>
        <dbReference type="Proteomes" id="UP000321617"/>
    </source>
</evidence>
<keyword evidence="2" id="KW-1185">Reference proteome</keyword>